<dbReference type="EMBL" id="DVJO01000157">
    <property type="protein sequence ID" value="HIS83376.1"/>
    <property type="molecule type" value="Genomic_DNA"/>
</dbReference>
<evidence type="ECO:0000313" key="4">
    <source>
        <dbReference type="Proteomes" id="UP000824139"/>
    </source>
</evidence>
<name>A0A9D1K4B4_9BACT</name>
<keyword evidence="1" id="KW-0175">Coiled coil</keyword>
<feature type="coiled-coil region" evidence="1">
    <location>
        <begin position="159"/>
        <end position="186"/>
    </location>
</feature>
<sequence>MSSIQSIKKKVMQDMFTQRTYQQGTTLQDLIDDFKTNPNFAGWSDDDIREYALGVMSDHNQRTLLGDMSNSLQLKNRPDAPEWLQYTYEEILQMEDNGVEIPKEVSDWAHSMADSNTVEYQLDTGDINDINDADGLAADIGDAGDMGKKNIAKVFNKQVTTQEEILTQAEKEFEQYSSQLEISADDAQSIQNNALKKVQEMMNEWQTLDAKAKSGEEMTQDEKARYGQLGFLMDNEVKSSTVQIENFTTDFDRISKLMQGVSKEAKVAQDYASDTNFTANLITQYESQHNKRTVTGSNLIFDGATGVVDLLKANTIGKNLAVTSIKSGNILQNVTFTSDKSIKKVGSQMKGMLEDVDRGSENILNTVTEGEVRAKAEAPVKKEDAPEPPPTEDDPIVLAQLNKAEESENVFAESEDFNNIDSIIKRQQRKAPKQEPEQIIVD</sequence>
<evidence type="ECO:0000313" key="3">
    <source>
        <dbReference type="EMBL" id="HIS83376.1"/>
    </source>
</evidence>
<accession>A0A9D1K4B4</accession>
<dbReference type="AlphaFoldDB" id="A0A9D1K4B4"/>
<evidence type="ECO:0000256" key="1">
    <source>
        <dbReference type="SAM" id="Coils"/>
    </source>
</evidence>
<organism evidence="3 4">
    <name type="scientific">Candidatus Scatenecus faecavium</name>
    <dbReference type="NCBI Taxonomy" id="2840915"/>
    <lineage>
        <taxon>Bacteria</taxon>
        <taxon>Candidatus Scatenecus</taxon>
    </lineage>
</organism>
<feature type="region of interest" description="Disordered" evidence="2">
    <location>
        <begin position="370"/>
        <end position="395"/>
    </location>
</feature>
<gene>
    <name evidence="3" type="ORF">IAD41_07210</name>
</gene>
<protein>
    <submittedName>
        <fullName evidence="3">Uncharacterized protein</fullName>
    </submittedName>
</protein>
<reference evidence="3" key="2">
    <citation type="journal article" date="2021" name="PeerJ">
        <title>Extensive microbial diversity within the chicken gut microbiome revealed by metagenomics and culture.</title>
        <authorList>
            <person name="Gilroy R."/>
            <person name="Ravi A."/>
            <person name="Getino M."/>
            <person name="Pursley I."/>
            <person name="Horton D.L."/>
            <person name="Alikhan N.F."/>
            <person name="Baker D."/>
            <person name="Gharbi K."/>
            <person name="Hall N."/>
            <person name="Watson M."/>
            <person name="Adriaenssens E.M."/>
            <person name="Foster-Nyarko E."/>
            <person name="Jarju S."/>
            <person name="Secka A."/>
            <person name="Antonio M."/>
            <person name="Oren A."/>
            <person name="Chaudhuri R.R."/>
            <person name="La Ragione R."/>
            <person name="Hildebrand F."/>
            <person name="Pallen M.J."/>
        </authorList>
    </citation>
    <scope>NUCLEOTIDE SEQUENCE</scope>
    <source>
        <strain evidence="3">CHK152-2994</strain>
    </source>
</reference>
<proteinExistence type="predicted"/>
<comment type="caution">
    <text evidence="3">The sequence shown here is derived from an EMBL/GenBank/DDBJ whole genome shotgun (WGS) entry which is preliminary data.</text>
</comment>
<evidence type="ECO:0000256" key="2">
    <source>
        <dbReference type="SAM" id="MobiDB-lite"/>
    </source>
</evidence>
<dbReference type="Proteomes" id="UP000824139">
    <property type="component" value="Unassembled WGS sequence"/>
</dbReference>
<reference evidence="3" key="1">
    <citation type="submission" date="2020-10" db="EMBL/GenBank/DDBJ databases">
        <authorList>
            <person name="Gilroy R."/>
        </authorList>
    </citation>
    <scope>NUCLEOTIDE SEQUENCE</scope>
    <source>
        <strain evidence="3">CHK152-2994</strain>
    </source>
</reference>
<feature type="compositionally biased region" description="Basic and acidic residues" evidence="2">
    <location>
        <begin position="370"/>
        <end position="385"/>
    </location>
</feature>